<evidence type="ECO:0000256" key="1">
    <source>
        <dbReference type="ARBA" id="ARBA00022737"/>
    </source>
</evidence>
<sequence length="530" mass="59230">MTPLMHAVDPEMIHLLIQRGADVNFKTASFYAKTALTHVFSTSYHDQLRKKWASEMTRETESIFLVKRLEDVVSAILEHGANVNELDYCNKPLLNLATIMDFSLSLMRFLIGAGADVDAGSFEGRSALQAAVNKVGSIQKVELLIKEGADVNQTDRQGRSPIFSSNDCEMTEFLIKNGADVNRTDEDGQSPIFMSDDCAVTQCLIKHGADVNVLDKNGNTALICAVKHFFSKELFDLLIRARCSIEHKNNSGKSALGLAMRYQVYDAAEYLLHAGADLNSCLNDANGRTSIDRLLRKMWDDPDSTSHFLHLLLDHKANFSNIIHPCVIHFLIASGCFSLVTKLICSGLGPTDAILQKPVKGWYICEAGVSPLGAALLMKNVELAQYFIDIRYLTKSDIALIFKNDKLFKYLKEDNQLECLKLFKKISQEPFSLETLSFVAVSSAIGSGPGRHDRIRRTKLPVLVQSQMLYKDATPSAKFQDDSDTRSLALFRSFYRNMTGEDYEFCDSDASDSDDFIFYIDEDDLSDSDF</sequence>
<evidence type="ECO:0000256" key="3">
    <source>
        <dbReference type="PROSITE-ProRule" id="PRU00023"/>
    </source>
</evidence>
<feature type="repeat" description="ANK" evidence="3">
    <location>
        <begin position="123"/>
        <end position="156"/>
    </location>
</feature>
<dbReference type="InterPro" id="IPR050745">
    <property type="entry name" value="Multifunctional_regulatory"/>
</dbReference>
<dbReference type="Gene3D" id="1.25.40.20">
    <property type="entry name" value="Ankyrin repeat-containing domain"/>
    <property type="match status" value="3"/>
</dbReference>
<dbReference type="SUPFAM" id="SSF48403">
    <property type="entry name" value="Ankyrin repeat"/>
    <property type="match status" value="1"/>
</dbReference>
<dbReference type="EMBL" id="CAXITT010000195">
    <property type="protein sequence ID" value="CAL1535221.1"/>
    <property type="molecule type" value="Genomic_DNA"/>
</dbReference>
<dbReference type="Proteomes" id="UP001497497">
    <property type="component" value="Unassembled WGS sequence"/>
</dbReference>
<organism evidence="4 5">
    <name type="scientific">Lymnaea stagnalis</name>
    <name type="common">Great pond snail</name>
    <name type="synonym">Helix stagnalis</name>
    <dbReference type="NCBI Taxonomy" id="6523"/>
    <lineage>
        <taxon>Eukaryota</taxon>
        <taxon>Metazoa</taxon>
        <taxon>Spiralia</taxon>
        <taxon>Lophotrochozoa</taxon>
        <taxon>Mollusca</taxon>
        <taxon>Gastropoda</taxon>
        <taxon>Heterobranchia</taxon>
        <taxon>Euthyneura</taxon>
        <taxon>Panpulmonata</taxon>
        <taxon>Hygrophila</taxon>
        <taxon>Lymnaeoidea</taxon>
        <taxon>Lymnaeidae</taxon>
        <taxon>Lymnaea</taxon>
    </lineage>
</organism>
<dbReference type="InterPro" id="IPR002110">
    <property type="entry name" value="Ankyrin_rpt"/>
</dbReference>
<proteinExistence type="predicted"/>
<evidence type="ECO:0000313" key="4">
    <source>
        <dbReference type="EMBL" id="CAL1535221.1"/>
    </source>
</evidence>
<keyword evidence="5" id="KW-1185">Reference proteome</keyword>
<dbReference type="Pfam" id="PF12796">
    <property type="entry name" value="Ank_2"/>
    <property type="match status" value="2"/>
</dbReference>
<keyword evidence="2 3" id="KW-0040">ANK repeat</keyword>
<accession>A0AAV2HSX5</accession>
<feature type="repeat" description="ANK" evidence="3">
    <location>
        <begin position="251"/>
        <end position="283"/>
    </location>
</feature>
<dbReference type="PROSITE" id="PS50297">
    <property type="entry name" value="ANK_REP_REGION"/>
    <property type="match status" value="2"/>
</dbReference>
<dbReference type="AlphaFoldDB" id="A0AAV2HSX5"/>
<evidence type="ECO:0000256" key="2">
    <source>
        <dbReference type="ARBA" id="ARBA00023043"/>
    </source>
</evidence>
<gene>
    <name evidence="4" type="ORF">GSLYS_00009181001</name>
</gene>
<dbReference type="Pfam" id="PF00023">
    <property type="entry name" value="Ank"/>
    <property type="match status" value="1"/>
</dbReference>
<protein>
    <submittedName>
        <fullName evidence="4">Uncharacterized protein</fullName>
    </submittedName>
</protein>
<reference evidence="4 5" key="1">
    <citation type="submission" date="2024-04" db="EMBL/GenBank/DDBJ databases">
        <authorList>
            <consortium name="Genoscope - CEA"/>
            <person name="William W."/>
        </authorList>
    </citation>
    <scope>NUCLEOTIDE SEQUENCE [LARGE SCALE GENOMIC DNA]</scope>
</reference>
<dbReference type="PANTHER" id="PTHR24189">
    <property type="entry name" value="MYOTROPHIN"/>
    <property type="match status" value="1"/>
</dbReference>
<dbReference type="InterPro" id="IPR036770">
    <property type="entry name" value="Ankyrin_rpt-contain_sf"/>
</dbReference>
<dbReference type="SMART" id="SM00248">
    <property type="entry name" value="ANK"/>
    <property type="match status" value="10"/>
</dbReference>
<comment type="caution">
    <text evidence="4">The sequence shown here is derived from an EMBL/GenBank/DDBJ whole genome shotgun (WGS) entry which is preliminary data.</text>
</comment>
<dbReference type="PROSITE" id="PS50088">
    <property type="entry name" value="ANK_REPEAT"/>
    <property type="match status" value="2"/>
</dbReference>
<keyword evidence="1" id="KW-0677">Repeat</keyword>
<evidence type="ECO:0000313" key="5">
    <source>
        <dbReference type="Proteomes" id="UP001497497"/>
    </source>
</evidence>
<name>A0AAV2HSX5_LYMST</name>
<dbReference type="PANTHER" id="PTHR24189:SF50">
    <property type="entry name" value="ANKYRIN REPEAT AND SOCS BOX PROTEIN 2"/>
    <property type="match status" value="1"/>
</dbReference>